<dbReference type="EMBL" id="JACGCM010002788">
    <property type="protein sequence ID" value="KAF6135356.1"/>
    <property type="molecule type" value="Genomic_DNA"/>
</dbReference>
<protein>
    <recommendedName>
        <fullName evidence="1">Retrotransposon Copia-like N-terminal domain-containing protein</fullName>
    </recommendedName>
</protein>
<dbReference type="OrthoDB" id="1845088at2759"/>
<sequence length="142" mass="15748">MANQLALIASPSLNPASSISQLTSMVSVKLSSHNYLLWKKQVVPILGSHNLLGYVDDTIPPPQRMITSQDGREEINPEFPNWETTDQMVMSLINNTLSEEVLGQTIGFANHSARPRLIQDLQSLKPCNYDTSCKPFSTVHTP</sequence>
<keyword evidence="3" id="KW-1185">Reference proteome</keyword>
<dbReference type="PANTHER" id="PTHR47481:SF22">
    <property type="entry name" value="RETROTRANSPOSON GAG DOMAIN-CONTAINING PROTEIN"/>
    <property type="match status" value="1"/>
</dbReference>
<dbReference type="AlphaFoldDB" id="A0A7J7KYB6"/>
<dbReference type="Proteomes" id="UP000541444">
    <property type="component" value="Unassembled WGS sequence"/>
</dbReference>
<name>A0A7J7KYB6_9MAGN</name>
<dbReference type="Pfam" id="PF14244">
    <property type="entry name" value="Retrotran_gag_3"/>
    <property type="match status" value="1"/>
</dbReference>
<comment type="caution">
    <text evidence="2">The sequence shown here is derived from an EMBL/GenBank/DDBJ whole genome shotgun (WGS) entry which is preliminary data.</text>
</comment>
<feature type="domain" description="Retrotransposon Copia-like N-terminal" evidence="1">
    <location>
        <begin position="24"/>
        <end position="62"/>
    </location>
</feature>
<evidence type="ECO:0000313" key="3">
    <source>
        <dbReference type="Proteomes" id="UP000541444"/>
    </source>
</evidence>
<gene>
    <name evidence="2" type="ORF">GIB67_027230</name>
</gene>
<reference evidence="2 3" key="1">
    <citation type="journal article" date="2020" name="IScience">
        <title>Genome Sequencing of the Endangered Kingdonia uniflora (Circaeasteraceae, Ranunculales) Reveals Potential Mechanisms of Evolutionary Specialization.</title>
        <authorList>
            <person name="Sun Y."/>
            <person name="Deng T."/>
            <person name="Zhang A."/>
            <person name="Moore M.J."/>
            <person name="Landis J.B."/>
            <person name="Lin N."/>
            <person name="Zhang H."/>
            <person name="Zhang X."/>
            <person name="Huang J."/>
            <person name="Zhang X."/>
            <person name="Sun H."/>
            <person name="Wang H."/>
        </authorList>
    </citation>
    <scope>NUCLEOTIDE SEQUENCE [LARGE SCALE GENOMIC DNA]</scope>
    <source>
        <strain evidence="2">TB1705</strain>
        <tissue evidence="2">Leaf</tissue>
    </source>
</reference>
<accession>A0A7J7KYB6</accession>
<organism evidence="2 3">
    <name type="scientific">Kingdonia uniflora</name>
    <dbReference type="NCBI Taxonomy" id="39325"/>
    <lineage>
        <taxon>Eukaryota</taxon>
        <taxon>Viridiplantae</taxon>
        <taxon>Streptophyta</taxon>
        <taxon>Embryophyta</taxon>
        <taxon>Tracheophyta</taxon>
        <taxon>Spermatophyta</taxon>
        <taxon>Magnoliopsida</taxon>
        <taxon>Ranunculales</taxon>
        <taxon>Circaeasteraceae</taxon>
        <taxon>Kingdonia</taxon>
    </lineage>
</organism>
<evidence type="ECO:0000313" key="2">
    <source>
        <dbReference type="EMBL" id="KAF6135356.1"/>
    </source>
</evidence>
<dbReference type="InterPro" id="IPR029472">
    <property type="entry name" value="Copia-like_N"/>
</dbReference>
<dbReference type="PANTHER" id="PTHR47481">
    <property type="match status" value="1"/>
</dbReference>
<evidence type="ECO:0000259" key="1">
    <source>
        <dbReference type="Pfam" id="PF14244"/>
    </source>
</evidence>
<proteinExistence type="predicted"/>